<protein>
    <recommendedName>
        <fullName evidence="12">Cytochrome P450</fullName>
    </recommendedName>
</protein>
<keyword evidence="6 8" id="KW-0408">Iron</keyword>
<evidence type="ECO:0000313" key="11">
    <source>
        <dbReference type="Proteomes" id="UP001152798"/>
    </source>
</evidence>
<dbReference type="Pfam" id="PF00067">
    <property type="entry name" value="p450"/>
    <property type="match status" value="1"/>
</dbReference>
<evidence type="ECO:0000313" key="10">
    <source>
        <dbReference type="EMBL" id="CAH1400223.1"/>
    </source>
</evidence>
<comment type="similarity">
    <text evidence="2 9">Belongs to the cytochrome P450 family.</text>
</comment>
<accession>A0A9P0MLA7</accession>
<dbReference type="PRINTS" id="PR00463">
    <property type="entry name" value="EP450I"/>
</dbReference>
<comment type="cofactor">
    <cofactor evidence="1 8">
        <name>heme</name>
        <dbReference type="ChEBI" id="CHEBI:30413"/>
    </cofactor>
</comment>
<gene>
    <name evidence="10" type="ORF">NEZAVI_LOCUS9512</name>
</gene>
<feature type="binding site" description="axial binding residue" evidence="8">
    <location>
        <position position="89"/>
    </location>
    <ligand>
        <name>heme</name>
        <dbReference type="ChEBI" id="CHEBI:30413"/>
    </ligand>
    <ligandPart>
        <name>Fe</name>
        <dbReference type="ChEBI" id="CHEBI:18248"/>
    </ligandPart>
</feature>
<dbReference type="InterPro" id="IPR036396">
    <property type="entry name" value="Cyt_P450_sf"/>
</dbReference>
<keyword evidence="11" id="KW-1185">Reference proteome</keyword>
<evidence type="ECO:0000256" key="9">
    <source>
        <dbReference type="RuleBase" id="RU000461"/>
    </source>
</evidence>
<dbReference type="InterPro" id="IPR002401">
    <property type="entry name" value="Cyt_P450_E_grp-I"/>
</dbReference>
<evidence type="ECO:0000256" key="3">
    <source>
        <dbReference type="ARBA" id="ARBA00022617"/>
    </source>
</evidence>
<dbReference type="InterPro" id="IPR050196">
    <property type="entry name" value="Cytochrome_P450_Monoox"/>
</dbReference>
<proteinExistence type="inferred from homology"/>
<dbReference type="Gene3D" id="1.10.630.10">
    <property type="entry name" value="Cytochrome P450"/>
    <property type="match status" value="1"/>
</dbReference>
<dbReference type="InterPro" id="IPR001128">
    <property type="entry name" value="Cyt_P450"/>
</dbReference>
<sequence length="152" mass="17378">MIYLEMVIKETLRLYPSVPFHSRPIIEDIKIDENTVIPASYTVGVFTYALHRSKNHWDNPEEFIPERFVPGIERCPFSFIPFSAGPRNCIGQRYAMMELKTIMSIVVRQCLLEPVTTSISLDYGITLNAAEPIIVKAISRNGTRRMIPMMNG</sequence>
<dbReference type="Proteomes" id="UP001152798">
    <property type="component" value="Chromosome 4"/>
</dbReference>
<evidence type="ECO:0000256" key="7">
    <source>
        <dbReference type="ARBA" id="ARBA00023033"/>
    </source>
</evidence>
<dbReference type="OrthoDB" id="1470350at2759"/>
<dbReference type="GO" id="GO:0004497">
    <property type="term" value="F:monooxygenase activity"/>
    <property type="evidence" value="ECO:0007669"/>
    <property type="project" value="UniProtKB-KW"/>
</dbReference>
<dbReference type="GO" id="GO:0016705">
    <property type="term" value="F:oxidoreductase activity, acting on paired donors, with incorporation or reduction of molecular oxygen"/>
    <property type="evidence" value="ECO:0007669"/>
    <property type="project" value="InterPro"/>
</dbReference>
<keyword evidence="5 9" id="KW-0560">Oxidoreductase</keyword>
<keyword evidence="4 8" id="KW-0479">Metal-binding</keyword>
<reference evidence="10" key="1">
    <citation type="submission" date="2022-01" db="EMBL/GenBank/DDBJ databases">
        <authorList>
            <person name="King R."/>
        </authorList>
    </citation>
    <scope>NUCLEOTIDE SEQUENCE</scope>
</reference>
<evidence type="ECO:0000256" key="8">
    <source>
        <dbReference type="PIRSR" id="PIRSR602401-1"/>
    </source>
</evidence>
<dbReference type="SUPFAM" id="SSF48264">
    <property type="entry name" value="Cytochrome P450"/>
    <property type="match status" value="1"/>
</dbReference>
<evidence type="ECO:0000256" key="1">
    <source>
        <dbReference type="ARBA" id="ARBA00001971"/>
    </source>
</evidence>
<keyword evidence="7 9" id="KW-0503">Monooxygenase</keyword>
<dbReference type="EMBL" id="OV725080">
    <property type="protein sequence ID" value="CAH1400223.1"/>
    <property type="molecule type" value="Genomic_DNA"/>
</dbReference>
<dbReference type="GO" id="GO:0020037">
    <property type="term" value="F:heme binding"/>
    <property type="evidence" value="ECO:0007669"/>
    <property type="project" value="InterPro"/>
</dbReference>
<dbReference type="PANTHER" id="PTHR24291">
    <property type="entry name" value="CYTOCHROME P450 FAMILY 4"/>
    <property type="match status" value="1"/>
</dbReference>
<evidence type="ECO:0000256" key="6">
    <source>
        <dbReference type="ARBA" id="ARBA00023004"/>
    </source>
</evidence>
<dbReference type="GO" id="GO:0005506">
    <property type="term" value="F:iron ion binding"/>
    <property type="evidence" value="ECO:0007669"/>
    <property type="project" value="InterPro"/>
</dbReference>
<evidence type="ECO:0000256" key="5">
    <source>
        <dbReference type="ARBA" id="ARBA00023002"/>
    </source>
</evidence>
<name>A0A9P0MLA7_NEZVI</name>
<evidence type="ECO:0000256" key="4">
    <source>
        <dbReference type="ARBA" id="ARBA00022723"/>
    </source>
</evidence>
<organism evidence="10 11">
    <name type="scientific">Nezara viridula</name>
    <name type="common">Southern green stink bug</name>
    <name type="synonym">Cimex viridulus</name>
    <dbReference type="NCBI Taxonomy" id="85310"/>
    <lineage>
        <taxon>Eukaryota</taxon>
        <taxon>Metazoa</taxon>
        <taxon>Ecdysozoa</taxon>
        <taxon>Arthropoda</taxon>
        <taxon>Hexapoda</taxon>
        <taxon>Insecta</taxon>
        <taxon>Pterygota</taxon>
        <taxon>Neoptera</taxon>
        <taxon>Paraneoptera</taxon>
        <taxon>Hemiptera</taxon>
        <taxon>Heteroptera</taxon>
        <taxon>Panheteroptera</taxon>
        <taxon>Pentatomomorpha</taxon>
        <taxon>Pentatomoidea</taxon>
        <taxon>Pentatomidae</taxon>
        <taxon>Pentatominae</taxon>
        <taxon>Nezara</taxon>
    </lineage>
</organism>
<keyword evidence="3 8" id="KW-0349">Heme</keyword>
<dbReference type="PANTHER" id="PTHR24291:SF187">
    <property type="entry name" value="CYTOCHROME P450 4AE1-RELATED"/>
    <property type="match status" value="1"/>
</dbReference>
<dbReference type="PRINTS" id="PR00385">
    <property type="entry name" value="P450"/>
</dbReference>
<evidence type="ECO:0008006" key="12">
    <source>
        <dbReference type="Google" id="ProtNLM"/>
    </source>
</evidence>
<dbReference type="InterPro" id="IPR017972">
    <property type="entry name" value="Cyt_P450_CS"/>
</dbReference>
<dbReference type="AlphaFoldDB" id="A0A9P0MLA7"/>
<evidence type="ECO:0000256" key="2">
    <source>
        <dbReference type="ARBA" id="ARBA00010617"/>
    </source>
</evidence>
<dbReference type="PROSITE" id="PS00086">
    <property type="entry name" value="CYTOCHROME_P450"/>
    <property type="match status" value="1"/>
</dbReference>